<evidence type="ECO:0000256" key="5">
    <source>
        <dbReference type="ARBA" id="ARBA00023136"/>
    </source>
</evidence>
<comment type="subcellular location">
    <subcellularLocation>
        <location evidence="1">Cell membrane</location>
        <topology evidence="1">Multi-pass membrane protein</topology>
    </subcellularLocation>
</comment>
<comment type="caution">
    <text evidence="7">The sequence shown here is derived from an EMBL/GenBank/DDBJ whole genome shotgun (WGS) entry which is preliminary data.</text>
</comment>
<evidence type="ECO:0000256" key="2">
    <source>
        <dbReference type="ARBA" id="ARBA00022475"/>
    </source>
</evidence>
<feature type="transmembrane region" description="Helical" evidence="6">
    <location>
        <begin position="461"/>
        <end position="480"/>
    </location>
</feature>
<feature type="transmembrane region" description="Helical" evidence="6">
    <location>
        <begin position="336"/>
        <end position="356"/>
    </location>
</feature>
<keyword evidence="8" id="KW-1185">Reference proteome</keyword>
<evidence type="ECO:0000256" key="4">
    <source>
        <dbReference type="ARBA" id="ARBA00022989"/>
    </source>
</evidence>
<accession>A0A6I4M1B6</accession>
<evidence type="ECO:0000256" key="1">
    <source>
        <dbReference type="ARBA" id="ARBA00004651"/>
    </source>
</evidence>
<keyword evidence="2" id="KW-1003">Cell membrane</keyword>
<feature type="transmembrane region" description="Helical" evidence="6">
    <location>
        <begin position="401"/>
        <end position="422"/>
    </location>
</feature>
<keyword evidence="3 6" id="KW-0812">Transmembrane</keyword>
<evidence type="ECO:0000256" key="6">
    <source>
        <dbReference type="SAM" id="Phobius"/>
    </source>
</evidence>
<gene>
    <name evidence="7" type="ORF">EUU23_09130</name>
</gene>
<keyword evidence="5 6" id="KW-0472">Membrane</keyword>
<protein>
    <submittedName>
        <fullName evidence="7">Polysaccharide biosynthesis protein</fullName>
    </submittedName>
</protein>
<dbReference type="InterPro" id="IPR002797">
    <property type="entry name" value="Polysacc_synth"/>
</dbReference>
<evidence type="ECO:0000313" key="7">
    <source>
        <dbReference type="EMBL" id="MVZ97870.1"/>
    </source>
</evidence>
<dbReference type="EMBL" id="SDWJ01000002">
    <property type="protein sequence ID" value="MVZ97870.1"/>
    <property type="molecule type" value="Genomic_DNA"/>
</dbReference>
<feature type="transmembrane region" description="Helical" evidence="6">
    <location>
        <begin position="110"/>
        <end position="133"/>
    </location>
</feature>
<evidence type="ECO:0000256" key="3">
    <source>
        <dbReference type="ARBA" id="ARBA00022692"/>
    </source>
</evidence>
<feature type="transmembrane region" description="Helical" evidence="6">
    <location>
        <begin position="188"/>
        <end position="207"/>
    </location>
</feature>
<dbReference type="PANTHER" id="PTHR30250">
    <property type="entry name" value="PST FAMILY PREDICTED COLANIC ACID TRANSPORTER"/>
    <property type="match status" value="1"/>
</dbReference>
<feature type="transmembrane region" description="Helical" evidence="6">
    <location>
        <begin position="153"/>
        <end position="176"/>
    </location>
</feature>
<feature type="transmembrane region" description="Helical" evidence="6">
    <location>
        <begin position="277"/>
        <end position="297"/>
    </location>
</feature>
<feature type="transmembrane region" description="Helical" evidence="6">
    <location>
        <begin position="69"/>
        <end position="89"/>
    </location>
</feature>
<reference evidence="7 8" key="1">
    <citation type="submission" date="2019-01" db="EMBL/GenBank/DDBJ databases">
        <title>Sphingorhabdus lacus sp.nov., isolated from an oligotrophic freshwater lake.</title>
        <authorList>
            <person name="Park M."/>
        </authorList>
    </citation>
    <scope>NUCLEOTIDE SEQUENCE [LARGE SCALE GENOMIC DNA]</scope>
    <source>
        <strain evidence="7 8">IMCC26285</strain>
    </source>
</reference>
<evidence type="ECO:0000313" key="8">
    <source>
        <dbReference type="Proteomes" id="UP000471147"/>
    </source>
</evidence>
<dbReference type="PANTHER" id="PTHR30250:SF11">
    <property type="entry name" value="O-ANTIGEN TRANSPORTER-RELATED"/>
    <property type="match status" value="1"/>
</dbReference>
<dbReference type="Proteomes" id="UP000471147">
    <property type="component" value="Unassembled WGS sequence"/>
</dbReference>
<dbReference type="AlphaFoldDB" id="A0A6I4M1B6"/>
<proteinExistence type="predicted"/>
<organism evidence="7 8">
    <name type="scientific">Sphingorhabdus profundilacus</name>
    <dbReference type="NCBI Taxonomy" id="2509718"/>
    <lineage>
        <taxon>Bacteria</taxon>
        <taxon>Pseudomonadati</taxon>
        <taxon>Pseudomonadota</taxon>
        <taxon>Alphaproteobacteria</taxon>
        <taxon>Sphingomonadales</taxon>
        <taxon>Sphingomonadaceae</taxon>
        <taxon>Sphingorhabdus</taxon>
    </lineage>
</organism>
<keyword evidence="4 6" id="KW-1133">Transmembrane helix</keyword>
<name>A0A6I4M1B6_9SPHN</name>
<dbReference type="InterPro" id="IPR050833">
    <property type="entry name" value="Poly_Biosynth_Transport"/>
</dbReference>
<sequence length="528" mass="55852">MVKPCWSEPKNEHFEVSGPIEDALVPPAPAVSNTEVAKGAGLAALSRLGALIEVVAQPAYTWMFGLSGYGIYVVLWAAINILANILDLAMGQALQRVVPAEADRPSQHAAVKFALVTGTGLGVLAALAMSLSAEWLAGFLATAPEDVAQMPRAIALFAWSLPLWIFVEIATAAARAKRAFGPEIRLRIFWEQVARLLFAGGFFFAGFDLLGLLLGHMLSLAVTAIMSAQLLGRYYNMRMLIRAPMTLTVRAAVLKGGAAMLPPAIARRAYNDLPPILLNLMVPGTAGAAAAGLYGIARKIASIPLIVRQSFLYVLSPLASAQASVDRGALLPMYRFSTHMSLLLAVPLTGFMILIASDMLTAFAPGTAAALPVLVILLAARAGEAVIGPATPIVEMVGHRGLPLLNSIIGLALWLLLALFLVPAYGALGMAISVSFAVVATAWAAVVELQISDGLSPFGAGFFRALAAGTAIIIFLWAAGEVLMPFGARVRALTLFASFWPSLWLGLRYGLDESDKAALGSFRKRIRI</sequence>
<dbReference type="GO" id="GO:0005886">
    <property type="term" value="C:plasma membrane"/>
    <property type="evidence" value="ECO:0007669"/>
    <property type="project" value="UniProtKB-SubCell"/>
</dbReference>
<dbReference type="Pfam" id="PF01943">
    <property type="entry name" value="Polysacc_synt"/>
    <property type="match status" value="1"/>
</dbReference>
<feature type="transmembrane region" description="Helical" evidence="6">
    <location>
        <begin position="428"/>
        <end position="449"/>
    </location>
</feature>